<protein>
    <submittedName>
        <fullName evidence="5">Uncharacterized protein</fullName>
    </submittedName>
</protein>
<dbReference type="SUPFAM" id="SSF57302">
    <property type="entry name" value="Snake toxin-like"/>
    <property type="match status" value="1"/>
</dbReference>
<evidence type="ECO:0000313" key="5">
    <source>
        <dbReference type="EMBL" id="EDO27903.1"/>
    </source>
</evidence>
<dbReference type="EMBL" id="DS472408">
    <property type="protein sequence ID" value="EDO27903.1"/>
    <property type="molecule type" value="Genomic_DNA"/>
</dbReference>
<keyword evidence="6" id="KW-1185">Reference proteome</keyword>
<feature type="chain" id="PRO_5002715644" evidence="4">
    <location>
        <begin position="26"/>
        <end position="139"/>
    </location>
</feature>
<evidence type="ECO:0000256" key="4">
    <source>
        <dbReference type="SAM" id="SignalP"/>
    </source>
</evidence>
<evidence type="ECO:0000256" key="2">
    <source>
        <dbReference type="ARBA" id="ARBA00023157"/>
    </source>
</evidence>
<dbReference type="KEGG" id="nve:5498261"/>
<feature type="signal peptide" evidence="4">
    <location>
        <begin position="1"/>
        <end position="25"/>
    </location>
</feature>
<accession>A7T7Z3</accession>
<dbReference type="OMA" id="RCKINCC"/>
<dbReference type="InParanoid" id="A7T7Z3"/>
<keyword evidence="1 4" id="KW-0732">Signal</keyword>
<keyword evidence="3" id="KW-0812">Transmembrane</keyword>
<keyword evidence="2" id="KW-1015">Disulfide bond</keyword>
<feature type="transmembrane region" description="Helical" evidence="3">
    <location>
        <begin position="119"/>
        <end position="138"/>
    </location>
</feature>
<gene>
    <name evidence="5" type="ORF">NEMVEDRAFT_v1g223588</name>
</gene>
<dbReference type="InterPro" id="IPR045860">
    <property type="entry name" value="Snake_toxin-like_sf"/>
</dbReference>
<dbReference type="PANTHER" id="PTHR10036">
    <property type="entry name" value="CD59 GLYCOPROTEIN"/>
    <property type="match status" value="1"/>
</dbReference>
<proteinExistence type="predicted"/>
<dbReference type="PROSITE" id="PS51257">
    <property type="entry name" value="PROKAR_LIPOPROTEIN"/>
    <property type="match status" value="1"/>
</dbReference>
<dbReference type="HOGENOM" id="CLU_1847483_0_0_1"/>
<dbReference type="PANTHER" id="PTHR10036:SF3">
    <property type="entry name" value="PROTEIN SLEEPLESS-RELATED"/>
    <property type="match status" value="1"/>
</dbReference>
<reference evidence="5 6" key="1">
    <citation type="journal article" date="2007" name="Science">
        <title>Sea anemone genome reveals ancestral eumetazoan gene repertoire and genomic organization.</title>
        <authorList>
            <person name="Putnam N.H."/>
            <person name="Srivastava M."/>
            <person name="Hellsten U."/>
            <person name="Dirks B."/>
            <person name="Chapman J."/>
            <person name="Salamov A."/>
            <person name="Terry A."/>
            <person name="Shapiro H."/>
            <person name="Lindquist E."/>
            <person name="Kapitonov V.V."/>
            <person name="Jurka J."/>
            <person name="Genikhovich G."/>
            <person name="Grigoriev I.V."/>
            <person name="Lucas S.M."/>
            <person name="Steele R.E."/>
            <person name="Finnerty J.R."/>
            <person name="Technau U."/>
            <person name="Martindale M.Q."/>
            <person name="Rokhsar D.S."/>
        </authorList>
    </citation>
    <scope>NUCLEOTIDE SEQUENCE [LARGE SCALE GENOMIC DNA]</scope>
    <source>
        <strain evidence="6">CH2 X CH6</strain>
    </source>
</reference>
<keyword evidence="3" id="KW-0472">Membrane</keyword>
<dbReference type="AlphaFoldDB" id="A7T7Z3"/>
<evidence type="ECO:0000313" key="6">
    <source>
        <dbReference type="Proteomes" id="UP000001593"/>
    </source>
</evidence>
<name>A7T7Z3_NEMVE</name>
<evidence type="ECO:0000256" key="3">
    <source>
        <dbReference type="SAM" id="Phobius"/>
    </source>
</evidence>
<organism evidence="5 6">
    <name type="scientific">Nematostella vectensis</name>
    <name type="common">Starlet sea anemone</name>
    <dbReference type="NCBI Taxonomy" id="45351"/>
    <lineage>
        <taxon>Eukaryota</taxon>
        <taxon>Metazoa</taxon>
        <taxon>Cnidaria</taxon>
        <taxon>Anthozoa</taxon>
        <taxon>Hexacorallia</taxon>
        <taxon>Actiniaria</taxon>
        <taxon>Edwardsiidae</taxon>
        <taxon>Nematostella</taxon>
    </lineage>
</organism>
<keyword evidence="3" id="KW-1133">Transmembrane helix</keyword>
<dbReference type="Proteomes" id="UP000001593">
    <property type="component" value="Unassembled WGS sequence"/>
</dbReference>
<evidence type="ECO:0000256" key="1">
    <source>
        <dbReference type="ARBA" id="ARBA00022729"/>
    </source>
</evidence>
<sequence length="139" mass="16076">MFKSFAKRMLLIGLIFGACYPEVNSVKCYMCFSRTSFEDCDNNLEIHDCSTIPGRYTYDTCQSIYIVRRLNATTNLYTYRRACAQKHQCELTIKRCESLNMYCENECCYDNLCNDARKLSGLVSVIVVSLLIVSMLVYQ</sequence>